<evidence type="ECO:0000313" key="3">
    <source>
        <dbReference type="Proteomes" id="UP000225277"/>
    </source>
</evidence>
<name>A0A2D3UY89_9PEZI</name>
<protein>
    <submittedName>
        <fullName evidence="2">Uncharacterized protein</fullName>
    </submittedName>
</protein>
<dbReference type="EMBL" id="FJUY01000002">
    <property type="protein sequence ID" value="CZT16136.1"/>
    <property type="molecule type" value="Genomic_DNA"/>
</dbReference>
<feature type="signal peptide" evidence="1">
    <location>
        <begin position="1"/>
        <end position="17"/>
    </location>
</feature>
<dbReference type="OrthoDB" id="5317242at2759"/>
<evidence type="ECO:0000256" key="1">
    <source>
        <dbReference type="SAM" id="SignalP"/>
    </source>
</evidence>
<dbReference type="GeneID" id="35597202"/>
<dbReference type="RefSeq" id="XP_023623029.1">
    <property type="nucleotide sequence ID" value="XM_023767261.1"/>
</dbReference>
<organism evidence="2 3">
    <name type="scientific">Ramularia collo-cygni</name>
    <dbReference type="NCBI Taxonomy" id="112498"/>
    <lineage>
        <taxon>Eukaryota</taxon>
        <taxon>Fungi</taxon>
        <taxon>Dikarya</taxon>
        <taxon>Ascomycota</taxon>
        <taxon>Pezizomycotina</taxon>
        <taxon>Dothideomycetes</taxon>
        <taxon>Dothideomycetidae</taxon>
        <taxon>Mycosphaerellales</taxon>
        <taxon>Mycosphaerellaceae</taxon>
        <taxon>Ramularia</taxon>
    </lineage>
</organism>
<dbReference type="Proteomes" id="UP000225277">
    <property type="component" value="Unassembled WGS sequence"/>
</dbReference>
<keyword evidence="1" id="KW-0732">Signal</keyword>
<proteinExistence type="predicted"/>
<reference evidence="2 3" key="1">
    <citation type="submission" date="2016-03" db="EMBL/GenBank/DDBJ databases">
        <authorList>
            <person name="Ploux O."/>
        </authorList>
    </citation>
    <scope>NUCLEOTIDE SEQUENCE [LARGE SCALE GENOMIC DNA]</scope>
    <source>
        <strain evidence="2 3">URUG2</strain>
    </source>
</reference>
<dbReference type="AlphaFoldDB" id="A0A2D3UY89"/>
<gene>
    <name evidence="2" type="ORF">RCC_01977</name>
</gene>
<feature type="chain" id="PRO_5013938218" evidence="1">
    <location>
        <begin position="18"/>
        <end position="175"/>
    </location>
</feature>
<evidence type="ECO:0000313" key="2">
    <source>
        <dbReference type="EMBL" id="CZT16136.1"/>
    </source>
</evidence>
<keyword evidence="3" id="KW-1185">Reference proteome</keyword>
<accession>A0A2D3UY89</accession>
<sequence length="175" mass="18645">MKGSFLLAIMCAALTAAIPTPPPDLTNFLLVTSTCSDYTANSSLLPNVNATSLFDPNKQETFLLRLIAPGYGSLPQFNISNSTLQTESYGPVGFTLEEYNSTTVTSGDELGFVPAVQTMGNLGLKDGYLLSVLGETEGWTVCDGAGAIGQSVIFWKGEDESCEPRYVHAVQTAPY</sequence>